<evidence type="ECO:0000256" key="3">
    <source>
        <dbReference type="SAM" id="MobiDB-lite"/>
    </source>
</evidence>
<proteinExistence type="predicted"/>
<dbReference type="Gene3D" id="1.10.150.130">
    <property type="match status" value="1"/>
</dbReference>
<dbReference type="InterPro" id="IPR010998">
    <property type="entry name" value="Integrase_recombinase_N"/>
</dbReference>
<evidence type="ECO:0000256" key="2">
    <source>
        <dbReference type="ARBA" id="ARBA00023172"/>
    </source>
</evidence>
<dbReference type="Gene3D" id="1.10.443.10">
    <property type="entry name" value="Intergrase catalytic core"/>
    <property type="match status" value="1"/>
</dbReference>
<dbReference type="Proteomes" id="UP001223144">
    <property type="component" value="Unassembled WGS sequence"/>
</dbReference>
<gene>
    <name evidence="4" type="ORF">QCN29_15310</name>
</gene>
<feature type="compositionally biased region" description="Acidic residues" evidence="3">
    <location>
        <begin position="231"/>
        <end position="240"/>
    </location>
</feature>
<evidence type="ECO:0000313" key="4">
    <source>
        <dbReference type="EMBL" id="MDH2390134.1"/>
    </source>
</evidence>
<evidence type="ECO:0000256" key="1">
    <source>
        <dbReference type="ARBA" id="ARBA00023125"/>
    </source>
</evidence>
<sequence>MPYIEWRGNFCRVRWNTGKKNPETGRWIYDSQGGFDTEDEALEYGLDRESDIRNDRYISRRDGAVLMSEYCKTWQQTLDVGHLRKRNVESIIRLYIEPRWGEMTVADIKPSLYRAWEIWLKEQPHIGGRYRGEILLVFSMMMDDAVDDGLRLTSPVQKKKHRRGKYKKKPRERKRNMRIEDVHQLACNALVFWGFPGYVYVWTFAMTGMRPAELYGLRPEYCHPNWPASDPLDDEEEEDREERHEEDMDRYGPDEMPAIRVQWQHQRKEGVGKPGLYPPKYESRRTLVVPRFLAELLEMLIACGGSECVFTSINDGPLINANFPYHYWRKFADGREAKEEFERVRLGQRQTVGSRRPVPELPTVERWKGKRQYLMRHGHKEWIDEDGHSRIATESRMGHELAGVEGLYSNVTPAMEKAIMESLQARWERFVLALPEGWEPPPSPTPLPVDLSGWMKAQVAAARDKSP</sequence>
<name>A0ABT6HN38_9ACTN</name>
<accession>A0ABT6HN38</accession>
<feature type="region of interest" description="Disordered" evidence="3">
    <location>
        <begin position="226"/>
        <end position="251"/>
    </location>
</feature>
<organism evidence="4 5">
    <name type="scientific">Streptomyces chengmaiensis</name>
    <dbReference type="NCBI Taxonomy" id="3040919"/>
    <lineage>
        <taxon>Bacteria</taxon>
        <taxon>Bacillati</taxon>
        <taxon>Actinomycetota</taxon>
        <taxon>Actinomycetes</taxon>
        <taxon>Kitasatosporales</taxon>
        <taxon>Streptomycetaceae</taxon>
        <taxon>Streptomyces</taxon>
    </lineage>
</organism>
<dbReference type="SUPFAM" id="SSF56349">
    <property type="entry name" value="DNA breaking-rejoining enzymes"/>
    <property type="match status" value="1"/>
</dbReference>
<dbReference type="RefSeq" id="WP_279928574.1">
    <property type="nucleotide sequence ID" value="NZ_JARWBG010000015.1"/>
</dbReference>
<reference evidence="4 5" key="1">
    <citation type="submission" date="2023-04" db="EMBL/GenBank/DDBJ databases">
        <title>Streptomyces chengmaiensis sp. nov. isolated from the stem of mangrove plant in Hainan.</title>
        <authorList>
            <person name="Huang X."/>
            <person name="Zhou S."/>
            <person name="Chu X."/>
            <person name="Xie Y."/>
            <person name="Lin Y."/>
        </authorList>
    </citation>
    <scope>NUCLEOTIDE SEQUENCE [LARGE SCALE GENOMIC DNA]</scope>
    <source>
        <strain evidence="4 5">HNM0663</strain>
    </source>
</reference>
<evidence type="ECO:0000313" key="5">
    <source>
        <dbReference type="Proteomes" id="UP001223144"/>
    </source>
</evidence>
<comment type="caution">
    <text evidence="4">The sequence shown here is derived from an EMBL/GenBank/DDBJ whole genome shotgun (WGS) entry which is preliminary data.</text>
</comment>
<keyword evidence="2" id="KW-0233">DNA recombination</keyword>
<dbReference type="EMBL" id="JARWBG010000015">
    <property type="protein sequence ID" value="MDH2390134.1"/>
    <property type="molecule type" value="Genomic_DNA"/>
</dbReference>
<feature type="compositionally biased region" description="Basic and acidic residues" evidence="3">
    <location>
        <begin position="241"/>
        <end position="251"/>
    </location>
</feature>
<protein>
    <submittedName>
        <fullName evidence="4">Integrase</fullName>
    </submittedName>
</protein>
<dbReference type="InterPro" id="IPR011010">
    <property type="entry name" value="DNA_brk_join_enz"/>
</dbReference>
<dbReference type="InterPro" id="IPR013762">
    <property type="entry name" value="Integrase-like_cat_sf"/>
</dbReference>
<keyword evidence="5" id="KW-1185">Reference proteome</keyword>
<keyword evidence="1" id="KW-0238">DNA-binding</keyword>